<protein>
    <recommendedName>
        <fullName evidence="1">YodL-like domain-containing protein</fullName>
    </recommendedName>
</protein>
<dbReference type="Proteomes" id="UP000515909">
    <property type="component" value="Chromosome"/>
</dbReference>
<evidence type="ECO:0000259" key="1">
    <source>
        <dbReference type="Pfam" id="PF14191"/>
    </source>
</evidence>
<proteinExistence type="predicted"/>
<name>A0A7G8T8C2_9FIRM</name>
<evidence type="ECO:0000313" key="3">
    <source>
        <dbReference type="Proteomes" id="UP000515909"/>
    </source>
</evidence>
<evidence type="ECO:0000313" key="2">
    <source>
        <dbReference type="EMBL" id="QNK39863.1"/>
    </source>
</evidence>
<dbReference type="KEGG" id="cfem:HCR03_14250"/>
<dbReference type="EMBL" id="CP060286">
    <property type="protein sequence ID" value="QNK39863.1"/>
    <property type="molecule type" value="Genomic_DNA"/>
</dbReference>
<dbReference type="AlphaFoldDB" id="A0A7G8T8C2"/>
<gene>
    <name evidence="2" type="ORF">HCR03_14250</name>
</gene>
<reference evidence="2 3" key="1">
    <citation type="submission" date="2020-08" db="EMBL/GenBank/DDBJ databases">
        <title>The isolate Caproiciproducens sp. 7D4C2 produces n-caproate at mildly acidic conditions from hexoses: genome and rBOX comparison with related strains and chain-elongating bacteria.</title>
        <authorList>
            <person name="Esquivel-Elizondo S."/>
            <person name="Bagci C."/>
            <person name="Temovska M."/>
            <person name="Jeon B.S."/>
            <person name="Bessarab I."/>
            <person name="Williams R.B.H."/>
            <person name="Huson D.H."/>
            <person name="Angenent L.T."/>
        </authorList>
    </citation>
    <scope>NUCLEOTIDE SEQUENCE [LARGE SCALE GENOMIC DNA]</scope>
    <source>
        <strain evidence="2 3">7D4C2</strain>
    </source>
</reference>
<dbReference type="InterPro" id="IPR025923">
    <property type="entry name" value="YodL-like_dom"/>
</dbReference>
<dbReference type="RefSeq" id="WP_187034880.1">
    <property type="nucleotide sequence ID" value="NZ_CP060286.1"/>
</dbReference>
<accession>A0A7G8T8C2</accession>
<feature type="domain" description="YodL-like" evidence="1">
    <location>
        <begin position="77"/>
        <end position="173"/>
    </location>
</feature>
<sequence>MDGIQVKNNRILYYGNTAGYLDAKRNKAVVDPMFRTDEMESYLSEQKGLSVEWASGTYDRLTSGISDTEGNPQVLKKCRIHQLKPDADVMMKFIGYDELTERFGEPDPENYEVVYDGEVSTNDLEALYEKFNIDHPPGYKGHSLSISDVVELYDVSGSTFHYVDRFGFKEIGFQQPGQEMCQGPAMSP</sequence>
<organism evidence="2 3">
    <name type="scientific">Caproicibacter fermentans</name>
    <dbReference type="NCBI Taxonomy" id="2576756"/>
    <lineage>
        <taxon>Bacteria</taxon>
        <taxon>Bacillati</taxon>
        <taxon>Bacillota</taxon>
        <taxon>Clostridia</taxon>
        <taxon>Eubacteriales</taxon>
        <taxon>Acutalibacteraceae</taxon>
        <taxon>Caproicibacter</taxon>
    </lineage>
</organism>
<dbReference type="Pfam" id="PF14191">
    <property type="entry name" value="YodL"/>
    <property type="match status" value="1"/>
</dbReference>